<organism evidence="2 3">
    <name type="scientific">Candidatus Methanodesulfokora washburnensis</name>
    <dbReference type="NCBI Taxonomy" id="2478471"/>
    <lineage>
        <taxon>Archaea</taxon>
        <taxon>Thermoproteota</taxon>
        <taxon>Candidatus Korarchaeia</taxon>
        <taxon>Candidatus Korarchaeia incertae sedis</taxon>
        <taxon>Candidatus Methanodesulfokora</taxon>
    </lineage>
</organism>
<protein>
    <recommendedName>
        <fullName evidence="1">4Fe-4S ferredoxin-type domain-containing protein</fullName>
    </recommendedName>
</protein>
<dbReference type="PANTHER" id="PTHR43063:SF1">
    <property type="entry name" value="4FE-4S CLUSTER CONTAINING PARA FAMILY ATPASE PROTEIN"/>
    <property type="match status" value="1"/>
</dbReference>
<proteinExistence type="predicted"/>
<dbReference type="Pfam" id="PF00037">
    <property type="entry name" value="Fer4"/>
    <property type="match status" value="2"/>
</dbReference>
<dbReference type="InterPro" id="IPR017900">
    <property type="entry name" value="4Fe4S_Fe_S_CS"/>
</dbReference>
<evidence type="ECO:0000313" key="2">
    <source>
        <dbReference type="EMBL" id="RSN77681.1"/>
    </source>
</evidence>
<dbReference type="RefSeq" id="WP_125670455.1">
    <property type="nucleotide sequence ID" value="NZ_RCOS01000030.1"/>
</dbReference>
<dbReference type="PANTHER" id="PTHR43063">
    <property type="entry name" value="4FE-4S CLUSTER CONTAINING PARA FAMILY ATPASE PROTEIN"/>
    <property type="match status" value="1"/>
</dbReference>
<dbReference type="InterPro" id="IPR027417">
    <property type="entry name" value="P-loop_NTPase"/>
</dbReference>
<dbReference type="InterPro" id="IPR017896">
    <property type="entry name" value="4Fe4S_Fe-S-bd"/>
</dbReference>
<evidence type="ECO:0000313" key="3">
    <source>
        <dbReference type="Proteomes" id="UP000277582"/>
    </source>
</evidence>
<dbReference type="SUPFAM" id="SSF52540">
    <property type="entry name" value="P-loop containing nucleoside triphosphate hydrolases"/>
    <property type="match status" value="1"/>
</dbReference>
<dbReference type="InterPro" id="IPR002586">
    <property type="entry name" value="CobQ/CobB/MinD/ParA_Nub-bd_dom"/>
</dbReference>
<dbReference type="Gene3D" id="3.30.70.20">
    <property type="match status" value="1"/>
</dbReference>
<gene>
    <name evidence="2" type="ORF">D6D85_02345</name>
</gene>
<dbReference type="PROSITE" id="PS51379">
    <property type="entry name" value="4FE4S_FER_2"/>
    <property type="match status" value="2"/>
</dbReference>
<reference evidence="2 3" key="1">
    <citation type="submission" date="2018-10" db="EMBL/GenBank/DDBJ databases">
        <title>Co-occurring genomic capacity for anaerobic methane metabolism and dissimilatory sulfite reduction discovered in the Korarchaeota.</title>
        <authorList>
            <person name="Mckay L.J."/>
            <person name="Dlakic M."/>
            <person name="Fields M.W."/>
            <person name="Delmont T.O."/>
            <person name="Eren A.M."/>
            <person name="Jay Z.J."/>
            <person name="Klingelsmith K.B."/>
            <person name="Rusch D.B."/>
            <person name="Inskeep W.P."/>
        </authorList>
    </citation>
    <scope>NUCLEOTIDE SEQUENCE [LARGE SCALE GENOMIC DNA]</scope>
    <source>
        <strain evidence="2 3">MDKW</strain>
    </source>
</reference>
<dbReference type="OrthoDB" id="65817at2157"/>
<dbReference type="Proteomes" id="UP000277582">
    <property type="component" value="Unassembled WGS sequence"/>
</dbReference>
<dbReference type="AlphaFoldDB" id="A0A3R9R924"/>
<comment type="caution">
    <text evidence="2">The sequence shown here is derived from an EMBL/GenBank/DDBJ whole genome shotgun (WGS) entry which is preliminary data.</text>
</comment>
<evidence type="ECO:0000259" key="1">
    <source>
        <dbReference type="PROSITE" id="PS51379"/>
    </source>
</evidence>
<dbReference type="EMBL" id="RCOS01000030">
    <property type="protein sequence ID" value="RSN77681.1"/>
    <property type="molecule type" value="Genomic_DNA"/>
</dbReference>
<feature type="domain" description="4Fe-4S ferredoxin-type" evidence="1">
    <location>
        <begin position="65"/>
        <end position="94"/>
    </location>
</feature>
<dbReference type="Pfam" id="PF01656">
    <property type="entry name" value="CbiA"/>
    <property type="match status" value="1"/>
</dbReference>
<sequence>MSELRAVAVTGGKGGAGKSTVAVNLAALLADIGYKVLLVDADVDNPNDHIYLGMERRKAGDIVIKTPVIDQNLCDGCLECVRICPTHALLGRKGSIPLFFEDSCLGCSLCAEICPKKAIKDGKKEIGTLYDGESDRIRIISAAIKPGEARSPLVAYSLVKFFRQIDKNQFDRIIIDTCPGVANPVMQALRLAEHALIVTEPTPLGLNTMKLSFKAMEKLGMSFDIVINRANVPSGVTKIIEEEAAKRGIKVFRIPYDEAVIEAAVQGVPAVKRNERMKQAFLEIVREVFSID</sequence>
<dbReference type="Gene3D" id="3.40.50.300">
    <property type="entry name" value="P-loop containing nucleotide triphosphate hydrolases"/>
    <property type="match status" value="1"/>
</dbReference>
<dbReference type="GO" id="GO:0016491">
    <property type="term" value="F:oxidoreductase activity"/>
    <property type="evidence" value="ECO:0007669"/>
    <property type="project" value="UniProtKB-ARBA"/>
</dbReference>
<dbReference type="PROSITE" id="PS00198">
    <property type="entry name" value="4FE4S_FER_1"/>
    <property type="match status" value="2"/>
</dbReference>
<name>A0A3R9R924_9CREN</name>
<feature type="domain" description="4Fe-4S ferredoxin-type" evidence="1">
    <location>
        <begin position="95"/>
        <end position="124"/>
    </location>
</feature>
<accession>A0A3R9R924</accession>
<keyword evidence="3" id="KW-1185">Reference proteome</keyword>